<keyword evidence="3 9" id="KW-0547">Nucleotide-binding</keyword>
<evidence type="ECO:0000256" key="2">
    <source>
        <dbReference type="ARBA" id="ARBA00022490"/>
    </source>
</evidence>
<evidence type="ECO:0000256" key="1">
    <source>
        <dbReference type="ARBA" id="ARBA00012552"/>
    </source>
</evidence>
<keyword evidence="5 9" id="KW-0347">Helicase</keyword>
<accession>F2JMZ9</accession>
<keyword evidence="15" id="KW-1185">Reference proteome</keyword>
<dbReference type="PANTHER" id="PTHR47963">
    <property type="entry name" value="DEAD-BOX ATP-DEPENDENT RNA HELICASE 47, MITOCHONDRIAL"/>
    <property type="match status" value="1"/>
</dbReference>
<dbReference type="GO" id="GO:0005840">
    <property type="term" value="C:ribosome"/>
    <property type="evidence" value="ECO:0007669"/>
    <property type="project" value="TreeGrafter"/>
</dbReference>
<dbReference type="KEGG" id="cle:Clole_0607"/>
<sequence>MIIESILFNQLEVSEDIIRAAHDMGFEETTPIQGKAIPIILQGNDIIAQAPTGTGKTCAFGIPAIESVDTTNEKVQVLILCPTRELVIQTTEELSALAKYKRGIRTLPIYGGQQIDRQIIALKKRPQIIVGTPGRIMDHLRRGTLKLEHLKMIILDEADEMLNMGFREDIDVILESVPEERQFVLFSATLAKAILDIANKYQNNPITVNVVHKELTVPTVKQYYLEVRDSNKVEVLSRLIDANNFKLSVVFCNTKRRVDDLCRDLQARGYSAESLHGDMKQLQRDNVMSRFRNGLIDILIATDVAARGIDVDDVDAVFNYDVPSDEEYYVHRIGRTGRAQREGVSYTFAAGKELAKLRDIQRYTKSKIKLIKPPSIEDIQENKLSGIIDDVKAILAEGKLTKYTGFIEKMLEEVGDIEDENYATSLEVAAAFLKMTMDKMVMGASAEYSVEDLAARSNYDTSKIDGDFVRLFINLGRKDELQVSELVKFIASNCNITGKEIGRVDMLDKFSFFEIPKKHLGDIMANLVGESLKGRRVNIEVANRKQDGRDRQMGRSTSRRQENNGERRGDSNRRQDGNRSNYRSRSNDKNNR</sequence>
<dbReference type="InterPro" id="IPR014001">
    <property type="entry name" value="Helicase_ATP-bd"/>
</dbReference>
<gene>
    <name evidence="14" type="ordered locus">Clole_0607</name>
</gene>
<proteinExistence type="inferred from homology"/>
<dbReference type="Pfam" id="PF00271">
    <property type="entry name" value="Helicase_C"/>
    <property type="match status" value="1"/>
</dbReference>
<dbReference type="InterPro" id="IPR050547">
    <property type="entry name" value="DEAD_box_RNA_helicases"/>
</dbReference>
<evidence type="ECO:0000259" key="12">
    <source>
        <dbReference type="PROSITE" id="PS51194"/>
    </source>
</evidence>
<evidence type="ECO:0000259" key="13">
    <source>
        <dbReference type="PROSITE" id="PS51195"/>
    </source>
</evidence>
<dbReference type="PROSITE" id="PS00039">
    <property type="entry name" value="DEAD_ATP_HELICASE"/>
    <property type="match status" value="1"/>
</dbReference>
<keyword evidence="2" id="KW-0963">Cytoplasm</keyword>
<dbReference type="GO" id="GO:0005524">
    <property type="term" value="F:ATP binding"/>
    <property type="evidence" value="ECO:0007669"/>
    <property type="project" value="UniProtKB-KW"/>
</dbReference>
<dbReference type="InterPro" id="IPR001650">
    <property type="entry name" value="Helicase_C-like"/>
</dbReference>
<dbReference type="GO" id="GO:0033592">
    <property type="term" value="F:RNA strand annealing activity"/>
    <property type="evidence" value="ECO:0007669"/>
    <property type="project" value="TreeGrafter"/>
</dbReference>
<dbReference type="EMBL" id="CP002582">
    <property type="protein sequence ID" value="ADZ82341.1"/>
    <property type="molecule type" value="Genomic_DNA"/>
</dbReference>
<dbReference type="SMART" id="SM00487">
    <property type="entry name" value="DEXDc"/>
    <property type="match status" value="1"/>
</dbReference>
<evidence type="ECO:0000256" key="10">
    <source>
        <dbReference type="SAM" id="MobiDB-lite"/>
    </source>
</evidence>
<dbReference type="SMART" id="SM00490">
    <property type="entry name" value="HELICc"/>
    <property type="match status" value="1"/>
</dbReference>
<evidence type="ECO:0000256" key="3">
    <source>
        <dbReference type="ARBA" id="ARBA00022741"/>
    </source>
</evidence>
<dbReference type="PROSITE" id="PS51195">
    <property type="entry name" value="Q_MOTIF"/>
    <property type="match status" value="1"/>
</dbReference>
<keyword evidence="6 9" id="KW-0067">ATP-binding</keyword>
<dbReference type="InterPro" id="IPR027417">
    <property type="entry name" value="P-loop_NTPase"/>
</dbReference>
<keyword evidence="7" id="KW-0346">Stress response</keyword>
<dbReference type="PROSITE" id="PS51192">
    <property type="entry name" value="HELICASE_ATP_BIND_1"/>
    <property type="match status" value="1"/>
</dbReference>
<dbReference type="PANTHER" id="PTHR47963:SF8">
    <property type="entry name" value="ATP-DEPENDENT RNA HELICASE DEAD"/>
    <property type="match status" value="1"/>
</dbReference>
<dbReference type="Pfam" id="PF03880">
    <property type="entry name" value="DbpA"/>
    <property type="match status" value="1"/>
</dbReference>
<dbReference type="AlphaFoldDB" id="F2JMZ9"/>
<protein>
    <recommendedName>
        <fullName evidence="1">RNA helicase</fullName>
        <ecNumber evidence="1">3.6.4.13</ecNumber>
    </recommendedName>
</protein>
<dbReference type="HOGENOM" id="CLU_003041_21_1_9"/>
<evidence type="ECO:0000256" key="6">
    <source>
        <dbReference type="ARBA" id="ARBA00022840"/>
    </source>
</evidence>
<feature type="compositionally biased region" description="Basic and acidic residues" evidence="10">
    <location>
        <begin position="542"/>
        <end position="577"/>
    </location>
</feature>
<dbReference type="Pfam" id="PF25399">
    <property type="entry name" value="DeaD_dimer"/>
    <property type="match status" value="1"/>
</dbReference>
<dbReference type="GO" id="GO:0003724">
    <property type="term" value="F:RNA helicase activity"/>
    <property type="evidence" value="ECO:0007669"/>
    <property type="project" value="UniProtKB-EC"/>
</dbReference>
<dbReference type="InterPro" id="IPR000629">
    <property type="entry name" value="RNA-helicase_DEAD-box_CS"/>
</dbReference>
<comment type="similarity">
    <text evidence="9">Belongs to the DEAD box helicase family.</text>
</comment>
<reference evidence="14 15" key="1">
    <citation type="journal article" date="2011" name="J. Bacteriol.">
        <title>Complete genome sequence of the cellulose-degrading bacterium Cellulosilyticum lentocellum.</title>
        <authorList>
            <consortium name="US DOE Joint Genome Institute"/>
            <person name="Miller D.A."/>
            <person name="Suen G."/>
            <person name="Bruce D."/>
            <person name="Copeland A."/>
            <person name="Cheng J.F."/>
            <person name="Detter C."/>
            <person name="Goodwin L.A."/>
            <person name="Han C.S."/>
            <person name="Hauser L.J."/>
            <person name="Land M.L."/>
            <person name="Lapidus A."/>
            <person name="Lucas S."/>
            <person name="Meincke L."/>
            <person name="Pitluck S."/>
            <person name="Tapia R."/>
            <person name="Teshima H."/>
            <person name="Woyke T."/>
            <person name="Fox B.G."/>
            <person name="Angert E.R."/>
            <person name="Currie C.R."/>
        </authorList>
    </citation>
    <scope>NUCLEOTIDE SEQUENCE [LARGE SCALE GENOMIC DNA]</scope>
    <source>
        <strain evidence="15">ATCC 49066 / DSM 5427 / NCIMB 11756 / RHM5</strain>
    </source>
</reference>
<feature type="domain" description="Helicase ATP-binding" evidence="11">
    <location>
        <begin position="37"/>
        <end position="208"/>
    </location>
</feature>
<dbReference type="Gene3D" id="3.40.50.300">
    <property type="entry name" value="P-loop containing nucleotide triphosphate hydrolases"/>
    <property type="match status" value="2"/>
</dbReference>
<dbReference type="GO" id="GO:0016787">
    <property type="term" value="F:hydrolase activity"/>
    <property type="evidence" value="ECO:0007669"/>
    <property type="project" value="UniProtKB-KW"/>
</dbReference>
<dbReference type="InterPro" id="IPR012677">
    <property type="entry name" value="Nucleotide-bd_a/b_plait_sf"/>
</dbReference>
<dbReference type="InterPro" id="IPR057325">
    <property type="entry name" value="DeaD_dimer"/>
</dbReference>
<dbReference type="CDD" id="cd12252">
    <property type="entry name" value="RRM_DbpA"/>
    <property type="match status" value="1"/>
</dbReference>
<feature type="short sequence motif" description="Q motif" evidence="8">
    <location>
        <begin position="6"/>
        <end position="34"/>
    </location>
</feature>
<evidence type="ECO:0000313" key="15">
    <source>
        <dbReference type="Proteomes" id="UP000008467"/>
    </source>
</evidence>
<dbReference type="Gene3D" id="3.30.70.330">
    <property type="match status" value="1"/>
</dbReference>
<organism evidence="14 15">
    <name type="scientific">Cellulosilyticum lentocellum (strain ATCC 49066 / DSM 5427 / NCIMB 11756 / RHM5)</name>
    <name type="common">Clostridium lentocellum</name>
    <dbReference type="NCBI Taxonomy" id="642492"/>
    <lineage>
        <taxon>Bacteria</taxon>
        <taxon>Bacillati</taxon>
        <taxon>Bacillota</taxon>
        <taxon>Clostridia</taxon>
        <taxon>Lachnospirales</taxon>
        <taxon>Cellulosilyticaceae</taxon>
        <taxon>Cellulosilyticum</taxon>
    </lineage>
</organism>
<dbReference type="Pfam" id="PF00270">
    <property type="entry name" value="DEAD"/>
    <property type="match status" value="1"/>
</dbReference>
<feature type="domain" description="DEAD-box RNA helicase Q" evidence="13">
    <location>
        <begin position="6"/>
        <end position="34"/>
    </location>
</feature>
<dbReference type="InterPro" id="IPR014014">
    <property type="entry name" value="RNA_helicase_DEAD_Q_motif"/>
</dbReference>
<evidence type="ECO:0000256" key="4">
    <source>
        <dbReference type="ARBA" id="ARBA00022801"/>
    </source>
</evidence>
<feature type="region of interest" description="Disordered" evidence="10">
    <location>
        <begin position="539"/>
        <end position="592"/>
    </location>
</feature>
<dbReference type="RefSeq" id="WP_013655642.1">
    <property type="nucleotide sequence ID" value="NC_015275.1"/>
</dbReference>
<dbReference type="CDD" id="cd18787">
    <property type="entry name" value="SF2_C_DEAD"/>
    <property type="match status" value="1"/>
</dbReference>
<evidence type="ECO:0000313" key="14">
    <source>
        <dbReference type="EMBL" id="ADZ82341.1"/>
    </source>
</evidence>
<dbReference type="InterPro" id="IPR005580">
    <property type="entry name" value="DbpA/CsdA_RNA-bd_dom"/>
</dbReference>
<dbReference type="GO" id="GO:0005829">
    <property type="term" value="C:cytosol"/>
    <property type="evidence" value="ECO:0007669"/>
    <property type="project" value="TreeGrafter"/>
</dbReference>
<evidence type="ECO:0000256" key="8">
    <source>
        <dbReference type="PROSITE-ProRule" id="PRU00552"/>
    </source>
</evidence>
<dbReference type="CDD" id="cd00268">
    <property type="entry name" value="DEADc"/>
    <property type="match status" value="1"/>
</dbReference>
<dbReference type="GO" id="GO:0009409">
    <property type="term" value="P:response to cold"/>
    <property type="evidence" value="ECO:0007669"/>
    <property type="project" value="TreeGrafter"/>
</dbReference>
<dbReference type="STRING" id="642492.Clole_0607"/>
<evidence type="ECO:0000256" key="9">
    <source>
        <dbReference type="RuleBase" id="RU000492"/>
    </source>
</evidence>
<evidence type="ECO:0000259" key="11">
    <source>
        <dbReference type="PROSITE" id="PS51192"/>
    </source>
</evidence>
<dbReference type="Proteomes" id="UP000008467">
    <property type="component" value="Chromosome"/>
</dbReference>
<dbReference type="EC" id="3.6.4.13" evidence="1"/>
<dbReference type="SUPFAM" id="SSF52540">
    <property type="entry name" value="P-loop containing nucleoside triphosphate hydrolases"/>
    <property type="match status" value="1"/>
</dbReference>
<evidence type="ECO:0000256" key="5">
    <source>
        <dbReference type="ARBA" id="ARBA00022806"/>
    </source>
</evidence>
<keyword evidence="4 9" id="KW-0378">Hydrolase</keyword>
<dbReference type="InterPro" id="IPR011545">
    <property type="entry name" value="DEAD/DEAH_box_helicase_dom"/>
</dbReference>
<name>F2JMZ9_CELLD</name>
<dbReference type="PROSITE" id="PS51194">
    <property type="entry name" value="HELICASE_CTER"/>
    <property type="match status" value="1"/>
</dbReference>
<feature type="domain" description="Helicase C-terminal" evidence="12">
    <location>
        <begin position="219"/>
        <end position="380"/>
    </location>
</feature>
<dbReference type="eggNOG" id="COG0513">
    <property type="taxonomic scope" value="Bacteria"/>
</dbReference>
<dbReference type="InterPro" id="IPR044742">
    <property type="entry name" value="DEAD/DEAH_RhlB"/>
</dbReference>
<evidence type="ECO:0000256" key="7">
    <source>
        <dbReference type="ARBA" id="ARBA00023016"/>
    </source>
</evidence>